<evidence type="ECO:0000259" key="1">
    <source>
        <dbReference type="PROSITE" id="PS50994"/>
    </source>
</evidence>
<comment type="caution">
    <text evidence="2">The sequence shown here is derived from an EMBL/GenBank/DDBJ whole genome shotgun (WGS) entry which is preliminary data.</text>
</comment>
<sequence>MHFWLRIKHQYIVPYTPQHNGVVERKKQILMEIERSMVKGQALPHSFWLEGIMCALYVLNRGHMKALQSVTLDEAWHAHKLSIAYTMVFGCLPYGLC</sequence>
<name>A0A8T2V0M3_CERRI</name>
<dbReference type="InterPro" id="IPR039537">
    <property type="entry name" value="Retrotran_Ty1/copia-like"/>
</dbReference>
<organism evidence="2 3">
    <name type="scientific">Ceratopteris richardii</name>
    <name type="common">Triangle waterfern</name>
    <dbReference type="NCBI Taxonomy" id="49495"/>
    <lineage>
        <taxon>Eukaryota</taxon>
        <taxon>Viridiplantae</taxon>
        <taxon>Streptophyta</taxon>
        <taxon>Embryophyta</taxon>
        <taxon>Tracheophyta</taxon>
        <taxon>Polypodiopsida</taxon>
        <taxon>Polypodiidae</taxon>
        <taxon>Polypodiales</taxon>
        <taxon>Pteridineae</taxon>
        <taxon>Pteridaceae</taxon>
        <taxon>Parkerioideae</taxon>
        <taxon>Ceratopteris</taxon>
    </lineage>
</organism>
<dbReference type="OMA" id="LEGIMCA"/>
<dbReference type="SUPFAM" id="SSF53098">
    <property type="entry name" value="Ribonuclease H-like"/>
    <property type="match status" value="1"/>
</dbReference>
<reference evidence="2" key="1">
    <citation type="submission" date="2021-08" db="EMBL/GenBank/DDBJ databases">
        <title>WGS assembly of Ceratopteris richardii.</title>
        <authorList>
            <person name="Marchant D.B."/>
            <person name="Chen G."/>
            <person name="Jenkins J."/>
            <person name="Shu S."/>
            <person name="Leebens-Mack J."/>
            <person name="Grimwood J."/>
            <person name="Schmutz J."/>
            <person name="Soltis P."/>
            <person name="Soltis D."/>
            <person name="Chen Z.-H."/>
        </authorList>
    </citation>
    <scope>NUCLEOTIDE SEQUENCE</scope>
    <source>
        <strain evidence="2">Whitten #5841</strain>
        <tissue evidence="2">Leaf</tissue>
    </source>
</reference>
<dbReference type="PROSITE" id="PS50994">
    <property type="entry name" value="INTEGRASE"/>
    <property type="match status" value="1"/>
</dbReference>
<keyword evidence="3" id="KW-1185">Reference proteome</keyword>
<dbReference type="AlphaFoldDB" id="A0A8T2V0M3"/>
<dbReference type="InterPro" id="IPR036397">
    <property type="entry name" value="RNaseH_sf"/>
</dbReference>
<dbReference type="InterPro" id="IPR012337">
    <property type="entry name" value="RNaseH-like_sf"/>
</dbReference>
<dbReference type="InterPro" id="IPR001584">
    <property type="entry name" value="Integrase_cat-core"/>
</dbReference>
<feature type="domain" description="Integrase catalytic" evidence="1">
    <location>
        <begin position="1"/>
        <end position="80"/>
    </location>
</feature>
<evidence type="ECO:0000313" key="2">
    <source>
        <dbReference type="EMBL" id="KAH7440528.1"/>
    </source>
</evidence>
<dbReference type="GO" id="GO:0015074">
    <property type="term" value="P:DNA integration"/>
    <property type="evidence" value="ECO:0007669"/>
    <property type="project" value="InterPro"/>
</dbReference>
<gene>
    <name evidence="2" type="ORF">KP509_04G111600</name>
</gene>
<dbReference type="PANTHER" id="PTHR42648:SF18">
    <property type="entry name" value="RETROTRANSPOSON, UNCLASSIFIED-LIKE PROTEIN"/>
    <property type="match status" value="1"/>
</dbReference>
<proteinExistence type="predicted"/>
<evidence type="ECO:0000313" key="3">
    <source>
        <dbReference type="Proteomes" id="UP000825935"/>
    </source>
</evidence>
<dbReference type="OrthoDB" id="6776856at2759"/>
<dbReference type="GO" id="GO:0003676">
    <property type="term" value="F:nucleic acid binding"/>
    <property type="evidence" value="ECO:0007669"/>
    <property type="project" value="InterPro"/>
</dbReference>
<dbReference type="Proteomes" id="UP000825935">
    <property type="component" value="Chromosome 4"/>
</dbReference>
<protein>
    <recommendedName>
        <fullName evidence="1">Integrase catalytic domain-containing protein</fullName>
    </recommendedName>
</protein>
<dbReference type="Gene3D" id="3.30.420.10">
    <property type="entry name" value="Ribonuclease H-like superfamily/Ribonuclease H"/>
    <property type="match status" value="1"/>
</dbReference>
<dbReference type="EMBL" id="CM035409">
    <property type="protein sequence ID" value="KAH7440528.1"/>
    <property type="molecule type" value="Genomic_DNA"/>
</dbReference>
<accession>A0A8T2V0M3</accession>
<dbReference type="PANTHER" id="PTHR42648">
    <property type="entry name" value="TRANSPOSASE, PUTATIVE-RELATED"/>
    <property type="match status" value="1"/>
</dbReference>